<feature type="compositionally biased region" description="Polar residues" evidence="1">
    <location>
        <begin position="183"/>
        <end position="198"/>
    </location>
</feature>
<evidence type="ECO:0000313" key="2">
    <source>
        <dbReference type="EMBL" id="MBA0613309.1"/>
    </source>
</evidence>
<evidence type="ECO:0000256" key="1">
    <source>
        <dbReference type="SAM" id="MobiDB-lite"/>
    </source>
</evidence>
<sequence length="212" mass="24239">MKEARRLYDEIWKSSTVRGKELRVTPREICVRNRRPDTELPTNFNQAIMFPVAEMWMQLICTRITPALNVSNICNDAFITKKLGSSFPHLVTALCRNAKVPMENHKQFMKPTKILIRDSLEPNYLPNLDISESFNTGFDKIRNERGGEEEDQALKQDFQSDADDYETAFQLQCSIPKGPIIRSPTQHAPSTGRSSHQRYGSGKGKTLIERGH</sequence>
<accession>A0A7J8RHH5</accession>
<evidence type="ECO:0000313" key="3">
    <source>
        <dbReference type="Proteomes" id="UP000593561"/>
    </source>
</evidence>
<reference evidence="2 3" key="1">
    <citation type="journal article" date="2019" name="Genome Biol. Evol.">
        <title>Insights into the evolution of the New World diploid cottons (Gossypium, subgenus Houzingenia) based on genome sequencing.</title>
        <authorList>
            <person name="Grover C.E."/>
            <person name="Arick M.A. 2nd"/>
            <person name="Thrash A."/>
            <person name="Conover J.L."/>
            <person name="Sanders W.S."/>
            <person name="Peterson D.G."/>
            <person name="Frelichowski J.E."/>
            <person name="Scheffler J.A."/>
            <person name="Scheffler B.E."/>
            <person name="Wendel J.F."/>
        </authorList>
    </citation>
    <scope>NUCLEOTIDE SEQUENCE [LARGE SCALE GENOMIC DNA]</scope>
    <source>
        <strain evidence="2">27</strain>
        <tissue evidence="2">Leaf</tissue>
    </source>
</reference>
<protein>
    <submittedName>
        <fullName evidence="2">Uncharacterized protein</fullName>
    </submittedName>
</protein>
<feature type="region of interest" description="Disordered" evidence="1">
    <location>
        <begin position="178"/>
        <end position="212"/>
    </location>
</feature>
<keyword evidence="3" id="KW-1185">Reference proteome</keyword>
<name>A0A7J8RHH5_GOSDV</name>
<comment type="caution">
    <text evidence="2">The sequence shown here is derived from an EMBL/GenBank/DDBJ whole genome shotgun (WGS) entry which is preliminary data.</text>
</comment>
<organism evidence="2 3">
    <name type="scientific">Gossypium davidsonii</name>
    <name type="common">Davidson's cotton</name>
    <name type="synonym">Gossypium klotzschianum subsp. davidsonii</name>
    <dbReference type="NCBI Taxonomy" id="34287"/>
    <lineage>
        <taxon>Eukaryota</taxon>
        <taxon>Viridiplantae</taxon>
        <taxon>Streptophyta</taxon>
        <taxon>Embryophyta</taxon>
        <taxon>Tracheophyta</taxon>
        <taxon>Spermatophyta</taxon>
        <taxon>Magnoliopsida</taxon>
        <taxon>eudicotyledons</taxon>
        <taxon>Gunneridae</taxon>
        <taxon>Pentapetalae</taxon>
        <taxon>rosids</taxon>
        <taxon>malvids</taxon>
        <taxon>Malvales</taxon>
        <taxon>Malvaceae</taxon>
        <taxon>Malvoideae</taxon>
        <taxon>Gossypium</taxon>
    </lineage>
</organism>
<dbReference type="EMBL" id="JABFAC010000005">
    <property type="protein sequence ID" value="MBA0613309.1"/>
    <property type="molecule type" value="Genomic_DNA"/>
</dbReference>
<gene>
    <name evidence="2" type="ORF">Godav_013768</name>
</gene>
<dbReference type="AlphaFoldDB" id="A0A7J8RHH5"/>
<dbReference type="Proteomes" id="UP000593561">
    <property type="component" value="Unassembled WGS sequence"/>
</dbReference>
<proteinExistence type="predicted"/>